<accession>A0A8S4A2U5</accession>
<keyword evidence="2" id="KW-1185">Reference proteome</keyword>
<comment type="caution">
    <text evidence="1">The sequence shown here is derived from an EMBL/GenBank/DDBJ whole genome shotgun (WGS) entry which is preliminary data.</text>
</comment>
<sequence length="97" mass="10908">MLLYIHCIFRLFVVLINKFIGVVAIRDDSRTSSFRMLLLLIYRCCCFLYTDNLSKNLFTNALSTNPQRGLRGVRVATSVITDMLGKSEERAEVGAGG</sequence>
<dbReference type="AlphaFoldDB" id="A0A8S4A2U5"/>
<feature type="non-terminal residue" evidence="1">
    <location>
        <position position="97"/>
    </location>
</feature>
<reference evidence="1" key="1">
    <citation type="submission" date="2021-04" db="EMBL/GenBank/DDBJ databases">
        <authorList>
            <consortium name="Molecular Ecology Group"/>
        </authorList>
    </citation>
    <scope>NUCLEOTIDE SEQUENCE</scope>
</reference>
<gene>
    <name evidence="1" type="ORF">CUNI_LOCUS21192</name>
</gene>
<name>A0A8S4A2U5_9EUPU</name>
<evidence type="ECO:0000313" key="1">
    <source>
        <dbReference type="EMBL" id="CAG5135634.1"/>
    </source>
</evidence>
<dbReference type="Proteomes" id="UP000678393">
    <property type="component" value="Unassembled WGS sequence"/>
</dbReference>
<evidence type="ECO:0000313" key="2">
    <source>
        <dbReference type="Proteomes" id="UP000678393"/>
    </source>
</evidence>
<organism evidence="1 2">
    <name type="scientific">Candidula unifasciata</name>
    <dbReference type="NCBI Taxonomy" id="100452"/>
    <lineage>
        <taxon>Eukaryota</taxon>
        <taxon>Metazoa</taxon>
        <taxon>Spiralia</taxon>
        <taxon>Lophotrochozoa</taxon>
        <taxon>Mollusca</taxon>
        <taxon>Gastropoda</taxon>
        <taxon>Heterobranchia</taxon>
        <taxon>Euthyneura</taxon>
        <taxon>Panpulmonata</taxon>
        <taxon>Eupulmonata</taxon>
        <taxon>Stylommatophora</taxon>
        <taxon>Helicina</taxon>
        <taxon>Helicoidea</taxon>
        <taxon>Geomitridae</taxon>
        <taxon>Candidula</taxon>
    </lineage>
</organism>
<dbReference type="EMBL" id="CAJHNH020008441">
    <property type="protein sequence ID" value="CAG5135634.1"/>
    <property type="molecule type" value="Genomic_DNA"/>
</dbReference>
<proteinExistence type="predicted"/>
<protein>
    <submittedName>
        <fullName evidence="1">Uncharacterized protein</fullName>
    </submittedName>
</protein>